<proteinExistence type="predicted"/>
<protein>
    <submittedName>
        <fullName evidence="1">Uncharacterized protein</fullName>
    </submittedName>
</protein>
<keyword evidence="2" id="KW-1185">Reference proteome</keyword>
<name>A0A0F0CPD8_9BACT</name>
<evidence type="ECO:0000313" key="2">
    <source>
        <dbReference type="Proteomes" id="UP000033428"/>
    </source>
</evidence>
<organism evidence="1 2">
    <name type="scientific">Candidatus Omnitrophus magneticus</name>
    <dbReference type="NCBI Taxonomy" id="1609969"/>
    <lineage>
        <taxon>Bacteria</taxon>
        <taxon>Pseudomonadati</taxon>
        <taxon>Candidatus Omnitrophota</taxon>
        <taxon>Candidatus Omnitrophus</taxon>
    </lineage>
</organism>
<dbReference type="Proteomes" id="UP000033428">
    <property type="component" value="Unassembled WGS sequence"/>
</dbReference>
<accession>A0A0F0CPD8</accession>
<comment type="caution">
    <text evidence="1">The sequence shown here is derived from an EMBL/GenBank/DDBJ whole genome shotgun (WGS) entry which is preliminary data.</text>
</comment>
<dbReference type="AlphaFoldDB" id="A0A0F0CPD8"/>
<evidence type="ECO:0000313" key="1">
    <source>
        <dbReference type="EMBL" id="KJJ83386.1"/>
    </source>
</evidence>
<reference evidence="1 2" key="1">
    <citation type="submission" date="2015-02" db="EMBL/GenBank/DDBJ databases">
        <title>Single-cell genomics of uncultivated deep-branching MTB reveals a conserved set of magnetosome genes.</title>
        <authorList>
            <person name="Kolinko S."/>
            <person name="Richter M."/>
            <person name="Glockner F.O."/>
            <person name="Brachmann A."/>
            <person name="Schuler D."/>
        </authorList>
    </citation>
    <scope>NUCLEOTIDE SEQUENCE [LARGE SCALE GENOMIC DNA]</scope>
    <source>
        <strain evidence="1">SKK-01</strain>
    </source>
</reference>
<dbReference type="EMBL" id="JYNY01000604">
    <property type="protein sequence ID" value="KJJ83386.1"/>
    <property type="molecule type" value="Genomic_DNA"/>
</dbReference>
<gene>
    <name evidence="1" type="ORF">OMAG_002746</name>
</gene>
<sequence length="48" mass="5591">MIMGLQAMLRDQVDPDPEAYDPGIFETYWELCVKALIAEFESLIYMSF</sequence>